<dbReference type="Pfam" id="PF18949">
    <property type="entry name" value="DUF5693"/>
    <property type="match status" value="1"/>
</dbReference>
<feature type="transmembrane region" description="Helical" evidence="1">
    <location>
        <begin position="541"/>
        <end position="560"/>
    </location>
</feature>
<feature type="transmembrane region" description="Helical" evidence="1">
    <location>
        <begin position="319"/>
        <end position="342"/>
    </location>
</feature>
<comment type="caution">
    <text evidence="2">The sequence shown here is derived from an EMBL/GenBank/DDBJ whole genome shotgun (WGS) entry which is preliminary data.</text>
</comment>
<evidence type="ECO:0000313" key="3">
    <source>
        <dbReference type="Proteomes" id="UP001204798"/>
    </source>
</evidence>
<feature type="transmembrane region" description="Helical" evidence="1">
    <location>
        <begin position="489"/>
        <end position="507"/>
    </location>
</feature>
<keyword evidence="3" id="KW-1185">Reference proteome</keyword>
<reference evidence="2 3" key="1">
    <citation type="submission" date="2022-08" db="EMBL/GenBank/DDBJ databases">
        <title>Bacterial and archaeal communities from various locations to study Microbial Dark Matter (Phase II).</title>
        <authorList>
            <person name="Stepanauskas R."/>
        </authorList>
    </citation>
    <scope>NUCLEOTIDE SEQUENCE [LARGE SCALE GENOMIC DNA]</scope>
    <source>
        <strain evidence="2 3">PD1</strain>
    </source>
</reference>
<accession>A0ABT2ERX9</accession>
<keyword evidence="1" id="KW-0812">Transmembrane</keyword>
<dbReference type="RefSeq" id="WP_259096319.1">
    <property type="nucleotide sequence ID" value="NZ_JANUCP010000003.1"/>
</dbReference>
<feature type="transmembrane region" description="Helical" evidence="1">
    <location>
        <begin position="599"/>
        <end position="618"/>
    </location>
</feature>
<keyword evidence="1" id="KW-1133">Transmembrane helix</keyword>
<evidence type="ECO:0000256" key="1">
    <source>
        <dbReference type="SAM" id="Phobius"/>
    </source>
</evidence>
<keyword evidence="1" id="KW-0472">Membrane</keyword>
<evidence type="ECO:0000313" key="2">
    <source>
        <dbReference type="EMBL" id="MCS3919660.1"/>
    </source>
</evidence>
<gene>
    <name evidence="2" type="ORF">M2350_002073</name>
</gene>
<dbReference type="EMBL" id="JANUCP010000003">
    <property type="protein sequence ID" value="MCS3919660.1"/>
    <property type="molecule type" value="Genomic_DNA"/>
</dbReference>
<protein>
    <submittedName>
        <fullName evidence="2">Uncharacterized protein</fullName>
    </submittedName>
</protein>
<proteinExistence type="predicted"/>
<organism evidence="2 3">
    <name type="scientific">Candidatus Fervidibacter sacchari</name>
    <dbReference type="NCBI Taxonomy" id="1448929"/>
    <lineage>
        <taxon>Bacteria</taxon>
        <taxon>Candidatus Fervidibacterota</taxon>
        <taxon>Candidatus Fervidibacter</taxon>
    </lineage>
</organism>
<feature type="transmembrane region" description="Helical" evidence="1">
    <location>
        <begin position="403"/>
        <end position="427"/>
    </location>
</feature>
<feature type="transmembrane region" description="Helical" evidence="1">
    <location>
        <begin position="349"/>
        <end position="366"/>
    </location>
</feature>
<dbReference type="Proteomes" id="UP001204798">
    <property type="component" value="Unassembled WGS sequence"/>
</dbReference>
<dbReference type="InterPro" id="IPR043748">
    <property type="entry name" value="DUF5693"/>
</dbReference>
<sequence length="643" mass="71712">MHKSLWVLWAIGVAASLIAAGWRWQIERQYRTVALVVDGNEVRTLQVLTGKSLGSVLKDLRNFGATAVSVSAELLSDWVSRGRVKVEDGAIVSERVEDLERIRWSIRRQFGIPLPEPEKRGTGWALPIPSLDYLSAPLFIGLDREISSAAHKVGLAVVARLPNPSGLTENGLQFWVDEIRSVKAFAVVFEGEEVLGYRTMLPQVAEALRQTYCQVGIVELVSQRGDKALAAMLPNRVVRVHSVSARELVNFSRSELVDRFVRAVRERNIRLCYIRFPFHLKGEPLEVAREYLSTLRRELEHKGFSAGTPLPLPSVNCPIWLWLLVSLGALTTGIAFLCLFLPLSHTQQFGLTVVGIVFGTVLWLIHPLWAGRLFALGVTIVAPVLAIWFGAKQTLRSGPRWQRAAIGIATCLGLTLACGFIEAATMFDHRFWLKVSEFVGVKVSQLLPFLIIVATVASQWMDTAELDFRERYQIARSNFQSFFETPVRWGQAIGLLIFLALVAYWLMRTGNEPGLGVPVWELKLRAAIEDLLGIRPRFKEFLLGHPILVLAFFFLAGTHLEAKIGQWLMVPAVIGLASMMNTFSHAHTPIVLSLLRTVHGIWLGVLIGVLLIFALKWFSAARDRSQNFAVAKQLPNPSKSNQG</sequence>
<name>A0ABT2ERX9_9BACT</name>
<feature type="transmembrane region" description="Helical" evidence="1">
    <location>
        <begin position="372"/>
        <end position="391"/>
    </location>
</feature>